<keyword evidence="4 9" id="KW-0732">Signal</keyword>
<evidence type="ECO:0000256" key="6">
    <source>
        <dbReference type="ARBA" id="ARBA00022969"/>
    </source>
</evidence>
<dbReference type="STRING" id="1048340.SAMN05444487_1247"/>
<evidence type="ECO:0000256" key="1">
    <source>
        <dbReference type="ARBA" id="ARBA00007010"/>
    </source>
</evidence>
<dbReference type="Pfam" id="PF01471">
    <property type="entry name" value="PG_binding_1"/>
    <property type="match status" value="2"/>
</dbReference>
<dbReference type="GO" id="GO:0071555">
    <property type="term" value="P:cell wall organization"/>
    <property type="evidence" value="ECO:0007669"/>
    <property type="project" value="UniProtKB-KW"/>
</dbReference>
<dbReference type="InterPro" id="IPR002477">
    <property type="entry name" value="Peptidoglycan-bd-like"/>
</dbReference>
<feature type="domain" description="Peptidoglycan binding-like" evidence="10">
    <location>
        <begin position="51"/>
        <end position="107"/>
    </location>
</feature>
<dbReference type="InterPro" id="IPR014224">
    <property type="entry name" value="Spore_cortex_SleB"/>
</dbReference>
<dbReference type="AlphaFoldDB" id="A0A1H3CM28"/>
<evidence type="ECO:0000256" key="4">
    <source>
        <dbReference type="ARBA" id="ARBA00022729"/>
    </source>
</evidence>
<feature type="domain" description="Peptidoglycan binding-like" evidence="10">
    <location>
        <begin position="129"/>
        <end position="181"/>
    </location>
</feature>
<protein>
    <recommendedName>
        <fullName evidence="2 8">Spore cortex-lytic enzyme</fullName>
    </recommendedName>
</protein>
<organism evidence="12 13">
    <name type="scientific">Marininema mesophilum</name>
    <dbReference type="NCBI Taxonomy" id="1048340"/>
    <lineage>
        <taxon>Bacteria</taxon>
        <taxon>Bacillati</taxon>
        <taxon>Bacillota</taxon>
        <taxon>Bacilli</taxon>
        <taxon>Bacillales</taxon>
        <taxon>Thermoactinomycetaceae</taxon>
        <taxon>Marininema</taxon>
    </lineage>
</organism>
<sequence>MSKRIWLFLFTSLIFGTFMAPSFSSAQSIPVQSGKLTLRVPAKATLRMGASGSEVKELQARLKYIGFYQGKNDGRFNWKTHRALRSFQNQFRIKVDGVYGLKTKKVLRATTKGWAPGVENRIYRKGDQGGYVYELQGRLKYLGYYNGKLDGRFEWQTDRAVRDFQYRFGMKVDGRVGSRTKLKLWRATRGYSPTAKGKKAPKPSGMTQVTPMKNVPASNQGFSSQDIDLMAKAVTGEARGEPYEGQVAVAAVILNRLESNQFPDSPSSIIYEPLAFTAVADGQINRPPDPSCKRAVYDAVNGWDPSNGATYYFNPVTATSEWIWGRPQIKRIGKHIFMR</sequence>
<evidence type="ECO:0000256" key="7">
    <source>
        <dbReference type="ARBA" id="ARBA00023316"/>
    </source>
</evidence>
<evidence type="ECO:0000256" key="9">
    <source>
        <dbReference type="SAM" id="SignalP"/>
    </source>
</evidence>
<evidence type="ECO:0000259" key="11">
    <source>
        <dbReference type="Pfam" id="PF07486"/>
    </source>
</evidence>
<feature type="chain" id="PRO_5011507514" description="Spore cortex-lytic enzyme" evidence="9">
    <location>
        <begin position="27"/>
        <end position="339"/>
    </location>
</feature>
<feature type="domain" description="Cell wall hydrolase SleB" evidence="11">
    <location>
        <begin position="240"/>
        <end position="338"/>
    </location>
</feature>
<dbReference type="EMBL" id="FNNQ01000024">
    <property type="protein sequence ID" value="SDX55211.1"/>
    <property type="molecule type" value="Genomic_DNA"/>
</dbReference>
<evidence type="ECO:0000256" key="3">
    <source>
        <dbReference type="ARBA" id="ARBA00022544"/>
    </source>
</evidence>
<dbReference type="GO" id="GO:0016787">
    <property type="term" value="F:hydrolase activity"/>
    <property type="evidence" value="ECO:0007669"/>
    <property type="project" value="UniProtKB-KW"/>
</dbReference>
<gene>
    <name evidence="12" type="ORF">SAMN05444487_1247</name>
</gene>
<keyword evidence="7" id="KW-0961">Cell wall biogenesis/degradation</keyword>
<keyword evidence="13" id="KW-1185">Reference proteome</keyword>
<accession>A0A1H3CM28</accession>
<dbReference type="GO" id="GO:0009847">
    <property type="term" value="P:spore germination"/>
    <property type="evidence" value="ECO:0007669"/>
    <property type="project" value="UniProtKB-UniRule"/>
</dbReference>
<dbReference type="Gene3D" id="1.10.101.10">
    <property type="entry name" value="PGBD-like superfamily/PGBD"/>
    <property type="match status" value="2"/>
</dbReference>
<dbReference type="InterPro" id="IPR036366">
    <property type="entry name" value="PGBDSf"/>
</dbReference>
<dbReference type="NCBIfam" id="TIGR02869">
    <property type="entry name" value="spore_SleB"/>
    <property type="match status" value="1"/>
</dbReference>
<evidence type="ECO:0000313" key="12">
    <source>
        <dbReference type="EMBL" id="SDX55211.1"/>
    </source>
</evidence>
<dbReference type="FunFam" id="6.20.240.60:FF:000001">
    <property type="entry name" value="Spore cortex-lytic enzyme"/>
    <property type="match status" value="1"/>
</dbReference>
<dbReference type="SUPFAM" id="SSF47090">
    <property type="entry name" value="PGBD-like"/>
    <property type="match status" value="2"/>
</dbReference>
<evidence type="ECO:0000256" key="2">
    <source>
        <dbReference type="ARBA" id="ARBA00018364"/>
    </source>
</evidence>
<name>A0A1H3CM28_9BACL</name>
<keyword evidence="3" id="KW-0309">Germination</keyword>
<evidence type="ECO:0000313" key="13">
    <source>
        <dbReference type="Proteomes" id="UP000198534"/>
    </source>
</evidence>
<evidence type="ECO:0000259" key="10">
    <source>
        <dbReference type="Pfam" id="PF01471"/>
    </source>
</evidence>
<dbReference type="Proteomes" id="UP000198534">
    <property type="component" value="Unassembled WGS sequence"/>
</dbReference>
<feature type="signal peptide" evidence="9">
    <location>
        <begin position="1"/>
        <end position="26"/>
    </location>
</feature>
<dbReference type="Gene3D" id="6.20.240.60">
    <property type="match status" value="1"/>
</dbReference>
<dbReference type="Gene3D" id="1.10.10.2520">
    <property type="entry name" value="Cell wall hydrolase SleB, domain 1"/>
    <property type="match status" value="1"/>
</dbReference>
<dbReference type="InterPro" id="IPR036365">
    <property type="entry name" value="PGBD-like_sf"/>
</dbReference>
<evidence type="ECO:0000256" key="8">
    <source>
        <dbReference type="NCBIfam" id="TIGR02869"/>
    </source>
</evidence>
<comment type="similarity">
    <text evidence="1">Belongs to the SleB family.</text>
</comment>
<proteinExistence type="inferred from homology"/>
<keyword evidence="5" id="KW-0378">Hydrolase</keyword>
<dbReference type="InterPro" id="IPR011105">
    <property type="entry name" value="Cell_wall_hydrolase_SleB"/>
</dbReference>
<dbReference type="GO" id="GO:0030435">
    <property type="term" value="P:sporulation resulting in formation of a cellular spore"/>
    <property type="evidence" value="ECO:0007669"/>
    <property type="project" value="UniProtKB-KW"/>
</dbReference>
<dbReference type="InterPro" id="IPR042047">
    <property type="entry name" value="SleB_dom1"/>
</dbReference>
<keyword evidence="6" id="KW-0749">Sporulation</keyword>
<dbReference type="RefSeq" id="WP_342707388.1">
    <property type="nucleotide sequence ID" value="NZ_FNNQ01000024.1"/>
</dbReference>
<dbReference type="Pfam" id="PF07486">
    <property type="entry name" value="Hydrolase_2"/>
    <property type="match status" value="1"/>
</dbReference>
<reference evidence="12 13" key="1">
    <citation type="submission" date="2016-10" db="EMBL/GenBank/DDBJ databases">
        <authorList>
            <person name="de Groot N.N."/>
        </authorList>
    </citation>
    <scope>NUCLEOTIDE SEQUENCE [LARGE SCALE GENOMIC DNA]</scope>
    <source>
        <strain evidence="12 13">DSM 45610</strain>
    </source>
</reference>
<evidence type="ECO:0000256" key="5">
    <source>
        <dbReference type="ARBA" id="ARBA00022801"/>
    </source>
</evidence>